<dbReference type="EMBL" id="BQNB010013069">
    <property type="protein sequence ID" value="GJT11455.1"/>
    <property type="molecule type" value="Genomic_DNA"/>
</dbReference>
<accession>A0ABQ5B9E6</accession>
<protein>
    <submittedName>
        <fullName evidence="2">Uncharacterized protein</fullName>
    </submittedName>
</protein>
<keyword evidence="3" id="KW-1185">Reference proteome</keyword>
<reference evidence="2" key="1">
    <citation type="journal article" date="2022" name="Int. J. Mol. Sci.">
        <title>Draft Genome of Tanacetum Coccineum: Genomic Comparison of Closely Related Tanacetum-Family Plants.</title>
        <authorList>
            <person name="Yamashiro T."/>
            <person name="Shiraishi A."/>
            <person name="Nakayama K."/>
            <person name="Satake H."/>
        </authorList>
    </citation>
    <scope>NUCLEOTIDE SEQUENCE</scope>
</reference>
<evidence type="ECO:0000313" key="2">
    <source>
        <dbReference type="EMBL" id="GJT11455.1"/>
    </source>
</evidence>
<comment type="caution">
    <text evidence="2">The sequence shown here is derived from an EMBL/GenBank/DDBJ whole genome shotgun (WGS) entry which is preliminary data.</text>
</comment>
<evidence type="ECO:0000256" key="1">
    <source>
        <dbReference type="SAM" id="MobiDB-lite"/>
    </source>
</evidence>
<feature type="compositionally biased region" description="Low complexity" evidence="1">
    <location>
        <begin position="359"/>
        <end position="376"/>
    </location>
</feature>
<gene>
    <name evidence="2" type="ORF">Tco_0858497</name>
</gene>
<reference evidence="2" key="2">
    <citation type="submission" date="2022-01" db="EMBL/GenBank/DDBJ databases">
        <authorList>
            <person name="Yamashiro T."/>
            <person name="Shiraishi A."/>
            <person name="Satake H."/>
            <person name="Nakayama K."/>
        </authorList>
    </citation>
    <scope>NUCLEOTIDE SEQUENCE</scope>
</reference>
<dbReference type="Proteomes" id="UP001151760">
    <property type="component" value="Unassembled WGS sequence"/>
</dbReference>
<feature type="region of interest" description="Disordered" evidence="1">
    <location>
        <begin position="354"/>
        <end position="376"/>
    </location>
</feature>
<organism evidence="2 3">
    <name type="scientific">Tanacetum coccineum</name>
    <dbReference type="NCBI Taxonomy" id="301880"/>
    <lineage>
        <taxon>Eukaryota</taxon>
        <taxon>Viridiplantae</taxon>
        <taxon>Streptophyta</taxon>
        <taxon>Embryophyta</taxon>
        <taxon>Tracheophyta</taxon>
        <taxon>Spermatophyta</taxon>
        <taxon>Magnoliopsida</taxon>
        <taxon>eudicotyledons</taxon>
        <taxon>Gunneridae</taxon>
        <taxon>Pentapetalae</taxon>
        <taxon>asterids</taxon>
        <taxon>campanulids</taxon>
        <taxon>Asterales</taxon>
        <taxon>Asteraceae</taxon>
        <taxon>Asteroideae</taxon>
        <taxon>Anthemideae</taxon>
        <taxon>Anthemidinae</taxon>
        <taxon>Tanacetum</taxon>
    </lineage>
</organism>
<evidence type="ECO:0000313" key="3">
    <source>
        <dbReference type="Proteomes" id="UP001151760"/>
    </source>
</evidence>
<feature type="compositionally biased region" description="Basic and acidic residues" evidence="1">
    <location>
        <begin position="210"/>
        <end position="225"/>
    </location>
</feature>
<feature type="region of interest" description="Disordered" evidence="1">
    <location>
        <begin position="103"/>
        <end position="132"/>
    </location>
</feature>
<feature type="compositionally biased region" description="Basic residues" evidence="1">
    <location>
        <begin position="114"/>
        <end position="124"/>
    </location>
</feature>
<proteinExistence type="predicted"/>
<sequence>MYHKKNIDFVALLWEDLAFQIDNKDFKKQEKMYYPRFTKAIIHYFLTKDKSILMRNKMFMHTAQDDSILESPAYKTYFAFATGETTPKPKRIYKKTASPIIKTLTTSPKETPSKKKIAPAKKDKKAPVTTDKSKGIELLSKATLLEDAQMKKVLKRSKKETHSHDASGSGDGVDQSESEDESWRDSGDDDISNDVDDDVNSNDGDNDASDDVRTESDDDKNEMIKKKSMKKKHKEEWTGDKEKIDTGHDAVTQETTYKQVKDDEHVTLTTIHVTQKMEVPLQSSSIASDFATQFLNLDNPSPPNTEINSMMNIDVRHEEPSTQTPLLLTIPVMVIPKTSSTVASTIPPLIPLFTPLPQPSTSTPTPNPTPTTEATTSIPALLDFSSLFRFN</sequence>
<feature type="compositionally biased region" description="Acidic residues" evidence="1">
    <location>
        <begin position="187"/>
        <end position="209"/>
    </location>
</feature>
<feature type="region of interest" description="Disordered" evidence="1">
    <location>
        <begin position="155"/>
        <end position="247"/>
    </location>
</feature>
<name>A0ABQ5B9E6_9ASTR</name>
<feature type="compositionally biased region" description="Basic and acidic residues" evidence="1">
    <location>
        <begin position="234"/>
        <end position="247"/>
    </location>
</feature>